<evidence type="ECO:0000256" key="3">
    <source>
        <dbReference type="ARBA" id="ARBA00022448"/>
    </source>
</evidence>
<dbReference type="PROSITE" id="PS00211">
    <property type="entry name" value="ABC_TRANSPORTER_1"/>
    <property type="match status" value="1"/>
</dbReference>
<keyword evidence="8" id="KW-1185">Reference proteome</keyword>
<dbReference type="RefSeq" id="WP_168029922.1">
    <property type="nucleotide sequence ID" value="NZ_JAAVNE010000013.1"/>
</dbReference>
<keyword evidence="5 7" id="KW-0067">ATP-binding</keyword>
<dbReference type="PANTHER" id="PTHR43776">
    <property type="entry name" value="TRANSPORT ATP-BINDING PROTEIN"/>
    <property type="match status" value="1"/>
</dbReference>
<keyword evidence="3" id="KW-0813">Transport</keyword>
<evidence type="ECO:0000259" key="6">
    <source>
        <dbReference type="PROSITE" id="PS50893"/>
    </source>
</evidence>
<dbReference type="SMART" id="SM00382">
    <property type="entry name" value="AAA"/>
    <property type="match status" value="1"/>
</dbReference>
<dbReference type="Gene3D" id="3.40.50.300">
    <property type="entry name" value="P-loop containing nucleotide triphosphate hydrolases"/>
    <property type="match status" value="1"/>
</dbReference>
<accession>A0ABX1E5Z2</accession>
<evidence type="ECO:0000313" key="7">
    <source>
        <dbReference type="EMBL" id="NKC31208.1"/>
    </source>
</evidence>
<dbReference type="InterPro" id="IPR027417">
    <property type="entry name" value="P-loop_NTPase"/>
</dbReference>
<evidence type="ECO:0000313" key="8">
    <source>
        <dbReference type="Proteomes" id="UP000787635"/>
    </source>
</evidence>
<dbReference type="InterPro" id="IPR050319">
    <property type="entry name" value="ABC_transp_ATP-bind"/>
</dbReference>
<dbReference type="SUPFAM" id="SSF52540">
    <property type="entry name" value="P-loop containing nucleoside triphosphate hydrolases"/>
    <property type="match status" value="1"/>
</dbReference>
<dbReference type="NCBIfam" id="TIGR01727">
    <property type="entry name" value="oligo_HPY"/>
    <property type="match status" value="1"/>
</dbReference>
<dbReference type="Pfam" id="PF08352">
    <property type="entry name" value="oligo_HPY"/>
    <property type="match status" value="1"/>
</dbReference>
<dbReference type="Pfam" id="PF00005">
    <property type="entry name" value="ABC_tran"/>
    <property type="match status" value="1"/>
</dbReference>
<dbReference type="InterPro" id="IPR017871">
    <property type="entry name" value="ABC_transporter-like_CS"/>
</dbReference>
<dbReference type="CDD" id="cd03257">
    <property type="entry name" value="ABC_NikE_OppD_transporters"/>
    <property type="match status" value="1"/>
</dbReference>
<gene>
    <name evidence="7" type="ORF">HEQ75_10085</name>
</gene>
<comment type="subcellular location">
    <subcellularLocation>
        <location evidence="1">Cell inner membrane</location>
        <topology evidence="1">Peripheral membrane protein</topology>
    </subcellularLocation>
</comment>
<dbReference type="InterPro" id="IPR013563">
    <property type="entry name" value="Oligopep_ABC_C"/>
</dbReference>
<comment type="similarity">
    <text evidence="2">Belongs to the ABC transporter superfamily.</text>
</comment>
<dbReference type="Proteomes" id="UP000787635">
    <property type="component" value="Unassembled WGS sequence"/>
</dbReference>
<feature type="domain" description="ABC transporter" evidence="6">
    <location>
        <begin position="7"/>
        <end position="256"/>
    </location>
</feature>
<dbReference type="PANTHER" id="PTHR43776:SF7">
    <property type="entry name" value="D,D-DIPEPTIDE TRANSPORT ATP-BINDING PROTEIN DDPF-RELATED"/>
    <property type="match status" value="1"/>
</dbReference>
<evidence type="ECO:0000256" key="5">
    <source>
        <dbReference type="ARBA" id="ARBA00022840"/>
    </source>
</evidence>
<evidence type="ECO:0000256" key="1">
    <source>
        <dbReference type="ARBA" id="ARBA00004417"/>
    </source>
</evidence>
<keyword evidence="4" id="KW-0547">Nucleotide-binding</keyword>
<evidence type="ECO:0000256" key="4">
    <source>
        <dbReference type="ARBA" id="ARBA00022741"/>
    </source>
</evidence>
<dbReference type="InterPro" id="IPR003439">
    <property type="entry name" value="ABC_transporter-like_ATP-bd"/>
</dbReference>
<dbReference type="PROSITE" id="PS50893">
    <property type="entry name" value="ABC_TRANSPORTER_2"/>
    <property type="match status" value="1"/>
</dbReference>
<dbReference type="GO" id="GO:0005524">
    <property type="term" value="F:ATP binding"/>
    <property type="evidence" value="ECO:0007669"/>
    <property type="project" value="UniProtKB-KW"/>
</dbReference>
<protein>
    <submittedName>
        <fullName evidence="7">ATP-binding cassette domain-containing protein</fullName>
    </submittedName>
</protein>
<proteinExistence type="inferred from homology"/>
<organism evidence="7 8">
    <name type="scientific">Falsiroseomonas selenitidurans</name>
    <dbReference type="NCBI Taxonomy" id="2716335"/>
    <lineage>
        <taxon>Bacteria</taxon>
        <taxon>Pseudomonadati</taxon>
        <taxon>Pseudomonadota</taxon>
        <taxon>Alphaproteobacteria</taxon>
        <taxon>Acetobacterales</taxon>
        <taxon>Roseomonadaceae</taxon>
        <taxon>Falsiroseomonas</taxon>
    </lineage>
</organism>
<comment type="caution">
    <text evidence="7">The sequence shown here is derived from an EMBL/GenBank/DDBJ whole genome shotgun (WGS) entry which is preliminary data.</text>
</comment>
<reference evidence="7 8" key="1">
    <citation type="submission" date="2020-03" db="EMBL/GenBank/DDBJ databases">
        <title>Roseomonas selenitidurans sp. nov. isolated from urban soil.</title>
        <authorList>
            <person name="Liu H."/>
        </authorList>
    </citation>
    <scope>NUCLEOTIDE SEQUENCE [LARGE SCALE GENOMIC DNA]</scope>
    <source>
        <strain evidence="7 8">BU-1</strain>
    </source>
</reference>
<name>A0ABX1E5Z2_9PROT</name>
<dbReference type="InterPro" id="IPR003593">
    <property type="entry name" value="AAA+_ATPase"/>
</dbReference>
<evidence type="ECO:0000256" key="2">
    <source>
        <dbReference type="ARBA" id="ARBA00005417"/>
    </source>
</evidence>
<sequence>MSAAPILEVRDLRKYFPVRNLWKRRIGWLRALDDVSFTVQPGEILGIVGESGCGKSTLGKTLMGIHTATAGEVMFQGQDIARLRPHESRGLRQHLQYCYQDPGASLDPRWTIRASLHEPLIVHTALKEPEREARVREILAAVGLPETHLDLYPHEISGGQQRRVGLARILTLKPSVVILDEPTSGLDVSVQAVILKLFLSLQEQFGLTYLFVSHDLSVVRMICDRVAVMYLGRVVEIGETSRIFATPRHPYTQSLLAAIPRIGGARVTDTFSLEGEPPSPTNLPSGCRFRTRCPRAQALCAQQDPALRADWPGQAAACHFAE</sequence>
<dbReference type="EMBL" id="JAAVNE010000013">
    <property type="protein sequence ID" value="NKC31208.1"/>
    <property type="molecule type" value="Genomic_DNA"/>
</dbReference>